<keyword evidence="1" id="KW-0732">Signal</keyword>
<dbReference type="PANTHER" id="PTHR31912:SF34">
    <property type="entry name" value="NOTOCHORD-RELATED PROTEIN"/>
    <property type="match status" value="1"/>
</dbReference>
<dbReference type="STRING" id="27349.A0A0L6UK79"/>
<feature type="signal peptide" evidence="1">
    <location>
        <begin position="1"/>
        <end position="25"/>
    </location>
</feature>
<feature type="chain" id="PRO_5005567851" evidence="1">
    <location>
        <begin position="26"/>
        <end position="737"/>
    </location>
</feature>
<keyword evidence="3" id="KW-1185">Reference proteome</keyword>
<evidence type="ECO:0000313" key="2">
    <source>
        <dbReference type="EMBL" id="KNZ48692.1"/>
    </source>
</evidence>
<dbReference type="Proteomes" id="UP000037035">
    <property type="component" value="Unassembled WGS sequence"/>
</dbReference>
<dbReference type="EMBL" id="LAVV01010697">
    <property type="protein sequence ID" value="KNZ48692.1"/>
    <property type="molecule type" value="Genomic_DNA"/>
</dbReference>
<dbReference type="PANTHER" id="PTHR31912">
    <property type="entry name" value="IP13529P"/>
    <property type="match status" value="1"/>
</dbReference>
<dbReference type="AlphaFoldDB" id="A0A0L6UK79"/>
<evidence type="ECO:0000256" key="1">
    <source>
        <dbReference type="SAM" id="SignalP"/>
    </source>
</evidence>
<reference evidence="2 3" key="1">
    <citation type="submission" date="2015-08" db="EMBL/GenBank/DDBJ databases">
        <title>Next Generation Sequencing and Analysis of the Genome of Puccinia sorghi L Schw, the Causal Agent of Maize Common Rust.</title>
        <authorList>
            <person name="Rochi L."/>
            <person name="Burguener G."/>
            <person name="Darino M."/>
            <person name="Turjanski A."/>
            <person name="Kreff E."/>
            <person name="Dieguez M.J."/>
            <person name="Sacco F."/>
        </authorList>
    </citation>
    <scope>NUCLEOTIDE SEQUENCE [LARGE SCALE GENOMIC DNA]</scope>
    <source>
        <strain evidence="2 3">RO10H11247</strain>
    </source>
</reference>
<proteinExistence type="predicted"/>
<protein>
    <submittedName>
        <fullName evidence="2">Uncharacterized protein</fullName>
    </submittedName>
</protein>
<accession>A0A0L6UK79</accession>
<organism evidence="2 3">
    <name type="scientific">Puccinia sorghi</name>
    <dbReference type="NCBI Taxonomy" id="27349"/>
    <lineage>
        <taxon>Eukaryota</taxon>
        <taxon>Fungi</taxon>
        <taxon>Dikarya</taxon>
        <taxon>Basidiomycota</taxon>
        <taxon>Pucciniomycotina</taxon>
        <taxon>Pucciniomycetes</taxon>
        <taxon>Pucciniales</taxon>
        <taxon>Pucciniaceae</taxon>
        <taxon>Puccinia</taxon>
    </lineage>
</organism>
<sequence length="737" mass="84040">HLFLCFFVCTCALFWGFHVPGPVKSTCNHLDFYPEFNKGLNVYKLSQSQKWIQDLSPAHQPPTCYVNGKHFYIFEPVQLITSDVVIPIFFYMFKSELTAKCLKINPSNLFFRVSDHIKITIPAKLHFHDKQLTSIPVTNFDLDYSKTQMSNQVLWTEACDGSFYESDGTQEQVIPLPNPKRIKVNGRIKRHKFNKHIAFYVTLAGLRPKISNQEFNCHFLSTSNIAGVLEMSKQVVDEINLMATDGFTAYDITLNQEVLIYLVVLCFLDNSPIHAEVTNTPKPGAALNPCGMFKFSVKKNTFKKSAAYVRKLYDIAMGINITRFKTKQKVFGVIDSINTKFKTEDRTNPAMKTKMELLDRNSPASLYNPFLNLEGFDGVQDTRVEVLHVVLLGIVKYLARDGISKLKAPENLTLIGRLQSFNSTSLNIASMMPQYLIQHIKSLVGRHFNIILQAAPFILLEFLSPKRKQIWLALCNLAPLIFQAKIENMDAHLKNLKLHIKQLLFHLINSSAHWVQKLKLHMLLHLPDSIQRFGPASLFPTEKFESYNGILRQASIHSNKQAPGRDIAITFANYSNLKYLLSNGMIYDQKNHRWESPASKVSQIFNDHPIQSSMGYNSAHSSNLHCLSYPVNLALKIPIDKLKPIPEALNFLTTHENYQQVLKLKLNEKEVLHEVVFIVIARNDTKLVASVDSIWQGTSSTQLYSEISNLSYPAITADHLKHFSKSVYKCRLCHQKS</sequence>
<dbReference type="VEuPathDB" id="FungiDB:VP01_547g1"/>
<evidence type="ECO:0000313" key="3">
    <source>
        <dbReference type="Proteomes" id="UP000037035"/>
    </source>
</evidence>
<dbReference type="OrthoDB" id="2506552at2759"/>
<name>A0A0L6UK79_9BASI</name>
<feature type="non-terminal residue" evidence="2">
    <location>
        <position position="1"/>
    </location>
</feature>
<comment type="caution">
    <text evidence="2">The sequence shown here is derived from an EMBL/GenBank/DDBJ whole genome shotgun (WGS) entry which is preliminary data.</text>
</comment>
<gene>
    <name evidence="2" type="ORF">VP01_547g1</name>
</gene>